<dbReference type="GO" id="GO:1904680">
    <property type="term" value="F:peptide transmembrane transporter activity"/>
    <property type="evidence" value="ECO:0007669"/>
    <property type="project" value="TreeGrafter"/>
</dbReference>
<dbReference type="PROSITE" id="PS01040">
    <property type="entry name" value="SBP_BACTERIAL_5"/>
    <property type="match status" value="1"/>
</dbReference>
<dbReference type="GO" id="GO:0042597">
    <property type="term" value="C:periplasmic space"/>
    <property type="evidence" value="ECO:0007669"/>
    <property type="project" value="UniProtKB-ARBA"/>
</dbReference>
<dbReference type="InterPro" id="IPR000914">
    <property type="entry name" value="SBP_5_dom"/>
</dbReference>
<evidence type="ECO:0000313" key="8">
    <source>
        <dbReference type="Proteomes" id="UP000199039"/>
    </source>
</evidence>
<dbReference type="Gene3D" id="3.90.76.10">
    <property type="entry name" value="Dipeptide-binding Protein, Domain 1"/>
    <property type="match status" value="1"/>
</dbReference>
<feature type="domain" description="Solute-binding protein family 5" evidence="6">
    <location>
        <begin position="91"/>
        <end position="455"/>
    </location>
</feature>
<dbReference type="Proteomes" id="UP000199039">
    <property type="component" value="Unassembled WGS sequence"/>
</dbReference>
<name>A0A1G6HF05_9MICO</name>
<evidence type="ECO:0000256" key="1">
    <source>
        <dbReference type="ARBA" id="ARBA00004193"/>
    </source>
</evidence>
<dbReference type="STRING" id="1814289.SAMN05216410_0957"/>
<dbReference type="PANTHER" id="PTHR30290">
    <property type="entry name" value="PERIPLASMIC BINDING COMPONENT OF ABC TRANSPORTER"/>
    <property type="match status" value="1"/>
</dbReference>
<comment type="subcellular location">
    <subcellularLocation>
        <location evidence="1">Cell membrane</location>
        <topology evidence="1">Lipid-anchor</topology>
    </subcellularLocation>
</comment>
<keyword evidence="3" id="KW-0813">Transport</keyword>
<evidence type="ECO:0000259" key="6">
    <source>
        <dbReference type="Pfam" id="PF00496"/>
    </source>
</evidence>
<feature type="chain" id="PRO_5039559317" evidence="5">
    <location>
        <begin position="25"/>
        <end position="561"/>
    </location>
</feature>
<dbReference type="InterPro" id="IPR039424">
    <property type="entry name" value="SBP_5"/>
</dbReference>
<dbReference type="CDD" id="cd08509">
    <property type="entry name" value="PBP2_TmCBP_oligosaccharides_like"/>
    <property type="match status" value="1"/>
</dbReference>
<keyword evidence="8" id="KW-1185">Reference proteome</keyword>
<dbReference type="GO" id="GO:0043190">
    <property type="term" value="C:ATP-binding cassette (ABC) transporter complex"/>
    <property type="evidence" value="ECO:0007669"/>
    <property type="project" value="InterPro"/>
</dbReference>
<dbReference type="PANTHER" id="PTHR30290:SF9">
    <property type="entry name" value="OLIGOPEPTIDE-BINDING PROTEIN APPA"/>
    <property type="match status" value="1"/>
</dbReference>
<sequence length="561" mass="59336">MIRTVGLRRMLPAVAVASSIALLAAGCSSSDEGSATGGGGDEGRVLNVWAGSQTPIVANFNPFMPNALLHATQGPILEPLFYFNKVADAAPTPLLGKSFEWNADGTELTIKVREGVKWNDGEAFTAKDVAFTLNYPIAKPTYVDNAEATDDTTVKVTFNAPSFTNEASLLSMFIVPEHIWKDVADPATETNAKPVGTGPYTVESVSDAAYTIVANPNYWQEGKPAVKKVRYLALNSNQTSSDLLTTGKLDWAGMFSPDPSKVTASGALSVINTPVDPTVLYTCSNAELGCEGPQTDVAVRQAINLAIDRTVLNDKAWAGQAKTISPTFALLGRDDKWIAPGIEPESPQTADATAAAAVLEAAGYAKGADGVYAKDGKAVEMTLSSVDGWTDYNDAAKLIAEQAAAAGIKITPMQVTWDEFADGRSSGNYQLIMGGLIGTATADPYSLYHDWLTTDTTTPVGTPIESGDWNFARYSNPDVDAAILTAAGTLDVDAKMAAYATVQENIVRDLPYIPIVVNATQTFMNTKDYTGWPSEGDLYAFPPSWASGAAGIVLANLKPAN</sequence>
<feature type="signal peptide" evidence="5">
    <location>
        <begin position="1"/>
        <end position="24"/>
    </location>
</feature>
<dbReference type="SUPFAM" id="SSF53850">
    <property type="entry name" value="Periplasmic binding protein-like II"/>
    <property type="match status" value="1"/>
</dbReference>
<gene>
    <name evidence="7" type="ORF">SAMN05216410_0957</name>
</gene>
<dbReference type="InterPro" id="IPR023765">
    <property type="entry name" value="SBP_5_CS"/>
</dbReference>
<comment type="similarity">
    <text evidence="2">Belongs to the bacterial solute-binding protein 5 family.</text>
</comment>
<evidence type="ECO:0000256" key="2">
    <source>
        <dbReference type="ARBA" id="ARBA00005695"/>
    </source>
</evidence>
<evidence type="ECO:0000313" key="7">
    <source>
        <dbReference type="EMBL" id="SDB92525.1"/>
    </source>
</evidence>
<evidence type="ECO:0000256" key="5">
    <source>
        <dbReference type="SAM" id="SignalP"/>
    </source>
</evidence>
<dbReference type="OrthoDB" id="9764591at2"/>
<dbReference type="PROSITE" id="PS51257">
    <property type="entry name" value="PROKAR_LIPOPROTEIN"/>
    <property type="match status" value="1"/>
</dbReference>
<evidence type="ECO:0000256" key="3">
    <source>
        <dbReference type="ARBA" id="ARBA00022448"/>
    </source>
</evidence>
<dbReference type="AlphaFoldDB" id="A0A1G6HF05"/>
<evidence type="ECO:0000256" key="4">
    <source>
        <dbReference type="ARBA" id="ARBA00022729"/>
    </source>
</evidence>
<dbReference type="PIRSF" id="PIRSF002741">
    <property type="entry name" value="MppA"/>
    <property type="match status" value="1"/>
</dbReference>
<reference evidence="7 8" key="1">
    <citation type="submission" date="2016-09" db="EMBL/GenBank/DDBJ databases">
        <authorList>
            <person name="Capua I."/>
            <person name="De Benedictis P."/>
            <person name="Joannis T."/>
            <person name="Lombin L.H."/>
            <person name="Cattoli G."/>
        </authorList>
    </citation>
    <scope>NUCLEOTIDE SEQUENCE [LARGE SCALE GENOMIC DNA]</scope>
    <source>
        <strain evidence="7 8">ISLP-3</strain>
    </source>
</reference>
<dbReference type="Gene3D" id="3.40.190.10">
    <property type="entry name" value="Periplasmic binding protein-like II"/>
    <property type="match status" value="1"/>
</dbReference>
<keyword evidence="4 5" id="KW-0732">Signal</keyword>
<organism evidence="7 8">
    <name type="scientific">Sanguibacter gelidistatuariae</name>
    <dbReference type="NCBI Taxonomy" id="1814289"/>
    <lineage>
        <taxon>Bacteria</taxon>
        <taxon>Bacillati</taxon>
        <taxon>Actinomycetota</taxon>
        <taxon>Actinomycetes</taxon>
        <taxon>Micrococcales</taxon>
        <taxon>Sanguibacteraceae</taxon>
        <taxon>Sanguibacter</taxon>
    </lineage>
</organism>
<dbReference type="Pfam" id="PF00496">
    <property type="entry name" value="SBP_bac_5"/>
    <property type="match status" value="1"/>
</dbReference>
<dbReference type="EMBL" id="FMYH01000001">
    <property type="protein sequence ID" value="SDB92525.1"/>
    <property type="molecule type" value="Genomic_DNA"/>
</dbReference>
<dbReference type="InterPro" id="IPR030678">
    <property type="entry name" value="Peptide/Ni-bd"/>
</dbReference>
<dbReference type="GO" id="GO:0015833">
    <property type="term" value="P:peptide transport"/>
    <property type="evidence" value="ECO:0007669"/>
    <property type="project" value="TreeGrafter"/>
</dbReference>
<protein>
    <submittedName>
        <fullName evidence="7">Peptide/nickel transport system substrate-binding protein</fullName>
    </submittedName>
</protein>
<accession>A0A1G6HF05</accession>
<dbReference type="RefSeq" id="WP_093181154.1">
    <property type="nucleotide sequence ID" value="NZ_FMYH01000001.1"/>
</dbReference>
<proteinExistence type="inferred from homology"/>
<dbReference type="Gene3D" id="3.10.105.10">
    <property type="entry name" value="Dipeptide-binding Protein, Domain 3"/>
    <property type="match status" value="1"/>
</dbReference>